<dbReference type="AlphaFoldDB" id="A0ABD1KZC9"/>
<organism evidence="1 2">
    <name type="scientific">Flemingia macrophylla</name>
    <dbReference type="NCBI Taxonomy" id="520843"/>
    <lineage>
        <taxon>Eukaryota</taxon>
        <taxon>Viridiplantae</taxon>
        <taxon>Streptophyta</taxon>
        <taxon>Embryophyta</taxon>
        <taxon>Tracheophyta</taxon>
        <taxon>Spermatophyta</taxon>
        <taxon>Magnoliopsida</taxon>
        <taxon>eudicotyledons</taxon>
        <taxon>Gunneridae</taxon>
        <taxon>Pentapetalae</taxon>
        <taxon>rosids</taxon>
        <taxon>fabids</taxon>
        <taxon>Fabales</taxon>
        <taxon>Fabaceae</taxon>
        <taxon>Papilionoideae</taxon>
        <taxon>50 kb inversion clade</taxon>
        <taxon>NPAAA clade</taxon>
        <taxon>indigoferoid/millettioid clade</taxon>
        <taxon>Phaseoleae</taxon>
        <taxon>Flemingia</taxon>
    </lineage>
</organism>
<evidence type="ECO:0000313" key="2">
    <source>
        <dbReference type="Proteomes" id="UP001603857"/>
    </source>
</evidence>
<dbReference type="EMBL" id="JBGMDY010000011">
    <property type="protein sequence ID" value="KAL2316624.1"/>
    <property type="molecule type" value="Genomic_DNA"/>
</dbReference>
<evidence type="ECO:0000313" key="1">
    <source>
        <dbReference type="EMBL" id="KAL2316624.1"/>
    </source>
</evidence>
<protein>
    <submittedName>
        <fullName evidence="1">Uncharacterized protein</fullName>
    </submittedName>
</protein>
<dbReference type="Proteomes" id="UP001603857">
    <property type="component" value="Unassembled WGS sequence"/>
</dbReference>
<reference evidence="1 2" key="1">
    <citation type="submission" date="2024-08" db="EMBL/GenBank/DDBJ databases">
        <title>Insights into the chromosomal genome structure of Flemingia macrophylla.</title>
        <authorList>
            <person name="Ding Y."/>
            <person name="Zhao Y."/>
            <person name="Bi W."/>
            <person name="Wu M."/>
            <person name="Zhao G."/>
            <person name="Gong Y."/>
            <person name="Li W."/>
            <person name="Zhang P."/>
        </authorList>
    </citation>
    <scope>NUCLEOTIDE SEQUENCE [LARGE SCALE GENOMIC DNA]</scope>
    <source>
        <strain evidence="1">DYQJB</strain>
        <tissue evidence="1">Leaf</tissue>
    </source>
</reference>
<proteinExistence type="predicted"/>
<keyword evidence="2" id="KW-1185">Reference proteome</keyword>
<name>A0ABD1KZC9_9FABA</name>
<comment type="caution">
    <text evidence="1">The sequence shown here is derived from an EMBL/GenBank/DDBJ whole genome shotgun (WGS) entry which is preliminary data.</text>
</comment>
<sequence>MLMSIKHPNQLCTCFISLSQLWASIDKVIIGSGTENQLVWQQRPVNVVQQLAALPKKSIYSPIYACLQQL</sequence>
<gene>
    <name evidence="1" type="ORF">Fmac_030500</name>
</gene>
<accession>A0ABD1KZC9</accession>